<accession>A0A0E9R9Y1</accession>
<organism evidence="1">
    <name type="scientific">Anguilla anguilla</name>
    <name type="common">European freshwater eel</name>
    <name type="synonym">Muraena anguilla</name>
    <dbReference type="NCBI Taxonomy" id="7936"/>
    <lineage>
        <taxon>Eukaryota</taxon>
        <taxon>Metazoa</taxon>
        <taxon>Chordata</taxon>
        <taxon>Craniata</taxon>
        <taxon>Vertebrata</taxon>
        <taxon>Euteleostomi</taxon>
        <taxon>Actinopterygii</taxon>
        <taxon>Neopterygii</taxon>
        <taxon>Teleostei</taxon>
        <taxon>Anguilliformes</taxon>
        <taxon>Anguillidae</taxon>
        <taxon>Anguilla</taxon>
    </lineage>
</organism>
<evidence type="ECO:0000313" key="1">
    <source>
        <dbReference type="EMBL" id="JAH25158.1"/>
    </source>
</evidence>
<sequence length="54" mass="6039">MNYMPQALLQCGNAFHIAHNKLCLRGSKKCFEGHCVVFSSEAELICKQIAIDLN</sequence>
<reference evidence="1" key="1">
    <citation type="submission" date="2014-11" db="EMBL/GenBank/DDBJ databases">
        <authorList>
            <person name="Amaro Gonzalez C."/>
        </authorList>
    </citation>
    <scope>NUCLEOTIDE SEQUENCE</scope>
</reference>
<dbReference type="AlphaFoldDB" id="A0A0E9R9Y1"/>
<protein>
    <submittedName>
        <fullName evidence="1">Uncharacterized protein</fullName>
    </submittedName>
</protein>
<name>A0A0E9R9Y1_ANGAN</name>
<proteinExistence type="predicted"/>
<dbReference type="EMBL" id="GBXM01083419">
    <property type="protein sequence ID" value="JAH25158.1"/>
    <property type="molecule type" value="Transcribed_RNA"/>
</dbReference>
<reference evidence="1" key="2">
    <citation type="journal article" date="2015" name="Fish Shellfish Immunol.">
        <title>Early steps in the European eel (Anguilla anguilla)-Vibrio vulnificus interaction in the gills: Role of the RtxA13 toxin.</title>
        <authorList>
            <person name="Callol A."/>
            <person name="Pajuelo D."/>
            <person name="Ebbesson L."/>
            <person name="Teles M."/>
            <person name="MacKenzie S."/>
            <person name="Amaro C."/>
        </authorList>
    </citation>
    <scope>NUCLEOTIDE SEQUENCE</scope>
</reference>